<feature type="region of interest" description="Disordered" evidence="1">
    <location>
        <begin position="1"/>
        <end position="25"/>
    </location>
</feature>
<comment type="caution">
    <text evidence="2">The sequence shown here is derived from an EMBL/GenBank/DDBJ whole genome shotgun (WGS) entry which is preliminary data.</text>
</comment>
<reference evidence="2 3" key="1">
    <citation type="submission" date="2021-03" db="EMBL/GenBank/DDBJ databases">
        <title>Genomic Encyclopedia of Type Strains, Phase IV (KMG-IV): sequencing the most valuable type-strain genomes for metagenomic binning, comparative biology and taxonomic classification.</title>
        <authorList>
            <person name="Goeker M."/>
        </authorList>
    </citation>
    <scope>NUCLEOTIDE SEQUENCE [LARGE SCALE GENOMIC DNA]</scope>
    <source>
        <strain evidence="2 3">DSM 23491</strain>
    </source>
</reference>
<dbReference type="Gene3D" id="1.20.120.490">
    <property type="entry name" value="Hypothetical protein TM1646-like domain"/>
    <property type="match status" value="1"/>
</dbReference>
<name>A0ABS4H7A2_9BACL</name>
<keyword evidence="3" id="KW-1185">Reference proteome</keyword>
<proteinExistence type="predicted"/>
<dbReference type="Pfam" id="PF03885">
    <property type="entry name" value="DUF327"/>
    <property type="match status" value="1"/>
</dbReference>
<dbReference type="InterPro" id="IPR005585">
    <property type="entry name" value="DUF327"/>
</dbReference>
<evidence type="ECO:0000256" key="1">
    <source>
        <dbReference type="SAM" id="MobiDB-lite"/>
    </source>
</evidence>
<gene>
    <name evidence="2" type="ORF">J2Z20_003342</name>
</gene>
<organism evidence="2 3">
    <name type="scientific">Paenibacillus sediminis</name>
    <dbReference type="NCBI Taxonomy" id="664909"/>
    <lineage>
        <taxon>Bacteria</taxon>
        <taxon>Bacillati</taxon>
        <taxon>Bacillota</taxon>
        <taxon>Bacilli</taxon>
        <taxon>Bacillales</taxon>
        <taxon>Paenibacillaceae</taxon>
        <taxon>Paenibacillus</taxon>
    </lineage>
</organism>
<accession>A0ABS4H7A2</accession>
<protein>
    <submittedName>
        <fullName evidence="2">Uncharacterized protein YaaR (DUF327 family)</fullName>
    </submittedName>
</protein>
<dbReference type="InterPro" id="IPR024042">
    <property type="entry name" value="TM1646-like_dom_sf"/>
</dbReference>
<dbReference type="EMBL" id="JAGGKP010000015">
    <property type="protein sequence ID" value="MBP1938420.1"/>
    <property type="molecule type" value="Genomic_DNA"/>
</dbReference>
<dbReference type="Proteomes" id="UP001519273">
    <property type="component" value="Unassembled WGS sequence"/>
</dbReference>
<evidence type="ECO:0000313" key="3">
    <source>
        <dbReference type="Proteomes" id="UP001519273"/>
    </source>
</evidence>
<dbReference type="SUPFAM" id="SSF158397">
    <property type="entry name" value="TM1646-like"/>
    <property type="match status" value="1"/>
</dbReference>
<dbReference type="RefSeq" id="WP_209852909.1">
    <property type="nucleotide sequence ID" value="NZ_CBCRVE010000015.1"/>
</dbReference>
<sequence length="147" mass="17051">MKINPGYIPPQSGRAVTDGSPKPVQQKNFADVMHQQEGQASSEELNRRFKEIQLQGDRLARSMTIRELKSYRQMVKRFLEDTVRRGVKIKETRGFDRRGRTKRYKLLEEIDATLLSMADELLESEEGKIELLQKIGDIRGMLINLLF</sequence>
<evidence type="ECO:0000313" key="2">
    <source>
        <dbReference type="EMBL" id="MBP1938420.1"/>
    </source>
</evidence>